<dbReference type="SMART" id="SM00729">
    <property type="entry name" value="Elp3"/>
    <property type="match status" value="1"/>
</dbReference>
<dbReference type="SFLD" id="SFLDF00562">
    <property type="entry name" value="HemN-like__clustered_with_heat"/>
    <property type="match status" value="1"/>
</dbReference>
<keyword evidence="3" id="KW-0963">Cytoplasm</keyword>
<dbReference type="InterPro" id="IPR004559">
    <property type="entry name" value="HemW-like"/>
</dbReference>
<dbReference type="SFLD" id="SFLDG01065">
    <property type="entry name" value="anaerobic_coproporphyrinogen-I"/>
    <property type="match status" value="1"/>
</dbReference>
<organism evidence="5 6">
    <name type="scientific">Clostridium saccharobutylicum DSM 13864</name>
    <dbReference type="NCBI Taxonomy" id="1345695"/>
    <lineage>
        <taxon>Bacteria</taxon>
        <taxon>Bacillati</taxon>
        <taxon>Bacillota</taxon>
        <taxon>Clostridia</taxon>
        <taxon>Eubacteriales</taxon>
        <taxon>Clostridiaceae</taxon>
        <taxon>Clostridium</taxon>
    </lineage>
</organism>
<sequence>MFHDTVYIEKRGGILMKEISLYIHIPFCKQKCLYCDFPSYAGKEILIDEYIESLNKEILQKGKDYIISSIFIGGGTPSYLNDDNLNKLLSALNKLNLKDDLEFTVECNPGTLNASNLEIMKKYNVNRLSMGLQSTKDNILKNIGRVHNYEQFKENYFLARKIGFRNINVDLMFGLPDQTVNEWKESLEEIVKLNPEHISAYSLIIEEGTCFYDLYEKDKLKLPSEDEERLMYSYTKKILNNHGYHQYEISNFSKAGNECFHNKAYWKCNEYLGLGVSASSFIDKKRIKNIDNIREYIKRINNNESVEDEIHVNDMKDDIEEFMFMGFRMIEGISIDYFKERFNKNIYEVYKEVIEKNINEGLLIYDSGKLYLSSKGIELSNYVMSDFILT</sequence>
<dbReference type="Proteomes" id="UP000017118">
    <property type="component" value="Chromosome"/>
</dbReference>
<dbReference type="GO" id="GO:0005737">
    <property type="term" value="C:cytoplasm"/>
    <property type="evidence" value="ECO:0007669"/>
    <property type="project" value="UniProtKB-SubCell"/>
</dbReference>
<keyword evidence="3" id="KW-0479">Metal-binding</keyword>
<dbReference type="GO" id="GO:0051539">
    <property type="term" value="F:4 iron, 4 sulfur cluster binding"/>
    <property type="evidence" value="ECO:0007669"/>
    <property type="project" value="UniProtKB-UniRule"/>
</dbReference>
<dbReference type="PATRIC" id="fig|1345695.3.peg.1027"/>
<dbReference type="SFLD" id="SFLDG01082">
    <property type="entry name" value="B12-binding_domain_containing"/>
    <property type="match status" value="1"/>
</dbReference>
<dbReference type="EMBL" id="CP006721">
    <property type="protein sequence ID" value="AGX42089.1"/>
    <property type="molecule type" value="Genomic_DNA"/>
</dbReference>
<dbReference type="Pfam" id="PF06969">
    <property type="entry name" value="HemN_C"/>
    <property type="match status" value="1"/>
</dbReference>
<dbReference type="GO" id="GO:0004109">
    <property type="term" value="F:coproporphyrinogen oxidase activity"/>
    <property type="evidence" value="ECO:0007669"/>
    <property type="project" value="InterPro"/>
</dbReference>
<dbReference type="InterPro" id="IPR010723">
    <property type="entry name" value="HemN_C"/>
</dbReference>
<dbReference type="NCBIfam" id="TIGR00539">
    <property type="entry name" value="hemN_rel"/>
    <property type="match status" value="1"/>
</dbReference>
<comment type="subcellular location">
    <subcellularLocation>
        <location evidence="3">Cytoplasm</location>
    </subcellularLocation>
</comment>
<evidence type="ECO:0000313" key="6">
    <source>
        <dbReference type="Proteomes" id="UP000017118"/>
    </source>
</evidence>
<dbReference type="AlphaFoldDB" id="U5MMR0"/>
<dbReference type="HOGENOM" id="CLU_027579_1_1_9"/>
<evidence type="ECO:0000259" key="4">
    <source>
        <dbReference type="PROSITE" id="PS51918"/>
    </source>
</evidence>
<evidence type="ECO:0000313" key="5">
    <source>
        <dbReference type="EMBL" id="AGX42089.1"/>
    </source>
</evidence>
<keyword evidence="3" id="KW-0411">Iron-sulfur</keyword>
<keyword evidence="5" id="KW-0560">Oxidoreductase</keyword>
<dbReference type="InterPro" id="IPR007197">
    <property type="entry name" value="rSAM"/>
</dbReference>
<dbReference type="PROSITE" id="PS51918">
    <property type="entry name" value="RADICAL_SAM"/>
    <property type="match status" value="1"/>
</dbReference>
<keyword evidence="6" id="KW-1185">Reference proteome</keyword>
<dbReference type="InterPro" id="IPR058240">
    <property type="entry name" value="rSAM_sf"/>
</dbReference>
<dbReference type="PANTHER" id="PTHR13932:SF5">
    <property type="entry name" value="RADICAL S-ADENOSYL METHIONINE DOMAIN-CONTAINING PROTEIN 1, MITOCHONDRIAL"/>
    <property type="match status" value="1"/>
</dbReference>
<proteinExistence type="inferred from homology"/>
<dbReference type="SFLD" id="SFLDS00029">
    <property type="entry name" value="Radical_SAM"/>
    <property type="match status" value="1"/>
</dbReference>
<dbReference type="Gene3D" id="3.80.30.20">
    <property type="entry name" value="tm_1862 like domain"/>
    <property type="match status" value="1"/>
</dbReference>
<gene>
    <name evidence="5" type="primary">hemN</name>
    <name evidence="5" type="ORF">CLSA_c10820</name>
</gene>
<reference evidence="5 6" key="1">
    <citation type="journal article" date="2013" name="Genome Announc.">
        <title>Complete Genome Sequence of the Solvent Producer Clostridium saccharobutylicum NCP262 (DSM 13864).</title>
        <authorList>
            <person name="Poehlein A."/>
            <person name="Hartwich K."/>
            <person name="Krabben P."/>
            <person name="Ehrenreich A."/>
            <person name="Liebl W."/>
            <person name="Durre P."/>
            <person name="Gottschalk G."/>
            <person name="Daniel R."/>
        </authorList>
    </citation>
    <scope>NUCLEOTIDE SEQUENCE [LARGE SCALE GENOMIC DNA]</scope>
    <source>
        <strain evidence="5">DSM 13864</strain>
    </source>
</reference>
<keyword evidence="3" id="KW-0143">Chaperone</keyword>
<keyword evidence="3" id="KW-0349">Heme</keyword>
<dbReference type="SUPFAM" id="SSF102114">
    <property type="entry name" value="Radical SAM enzymes"/>
    <property type="match status" value="1"/>
</dbReference>
<keyword evidence="3" id="KW-0949">S-adenosyl-L-methionine</keyword>
<accession>U5MMR0</accession>
<dbReference type="eggNOG" id="COG0635">
    <property type="taxonomic scope" value="Bacteria"/>
</dbReference>
<dbReference type="InterPro" id="IPR023404">
    <property type="entry name" value="rSAM_horseshoe"/>
</dbReference>
<dbReference type="GO" id="GO:0046872">
    <property type="term" value="F:metal ion binding"/>
    <property type="evidence" value="ECO:0007669"/>
    <property type="project" value="UniProtKB-UniRule"/>
</dbReference>
<dbReference type="GO" id="GO:0006779">
    <property type="term" value="P:porphyrin-containing compound biosynthetic process"/>
    <property type="evidence" value="ECO:0007669"/>
    <property type="project" value="InterPro"/>
</dbReference>
<dbReference type="PANTHER" id="PTHR13932">
    <property type="entry name" value="COPROPORPHYRINIGEN III OXIDASE"/>
    <property type="match status" value="1"/>
</dbReference>
<name>U5MMR0_CLOSA</name>
<protein>
    <recommendedName>
        <fullName evidence="2 3">Heme chaperone HemW</fullName>
    </recommendedName>
</protein>
<dbReference type="InterPro" id="IPR006638">
    <property type="entry name" value="Elp3/MiaA/NifB-like_rSAM"/>
</dbReference>
<dbReference type="KEGG" id="csb:CLSA_c10820"/>
<dbReference type="SFLD" id="SFLDF00288">
    <property type="entry name" value="HemN-like__clustered_with_nucl"/>
    <property type="match status" value="1"/>
</dbReference>
<evidence type="ECO:0000256" key="3">
    <source>
        <dbReference type="RuleBase" id="RU364116"/>
    </source>
</evidence>
<evidence type="ECO:0000256" key="1">
    <source>
        <dbReference type="ARBA" id="ARBA00006100"/>
    </source>
</evidence>
<feature type="domain" description="Radical SAM core" evidence="4">
    <location>
        <begin position="13"/>
        <end position="245"/>
    </location>
</feature>
<dbReference type="Pfam" id="PF04055">
    <property type="entry name" value="Radical_SAM"/>
    <property type="match status" value="1"/>
</dbReference>
<dbReference type="InterPro" id="IPR034505">
    <property type="entry name" value="Coproporphyrinogen-III_oxidase"/>
</dbReference>
<keyword evidence="3" id="KW-0004">4Fe-4S</keyword>
<comment type="function">
    <text evidence="3">Probably acts as a heme chaperone, transferring heme to an unknown acceptor. Binds one molecule of heme per monomer, possibly covalently. Binds 1 [4Fe-4S] cluster. The cluster is coordinated with 3 cysteines and an exchangeable S-adenosyl-L-methionine.</text>
</comment>
<dbReference type="CDD" id="cd01335">
    <property type="entry name" value="Radical_SAM"/>
    <property type="match status" value="1"/>
</dbReference>
<comment type="similarity">
    <text evidence="1">Belongs to the anaerobic coproporphyrinogen-III oxidase family. HemW subfamily.</text>
</comment>
<keyword evidence="3" id="KW-0408">Iron</keyword>
<evidence type="ECO:0000256" key="2">
    <source>
        <dbReference type="ARBA" id="ARBA00017228"/>
    </source>
</evidence>